<name>A0ABM8W029_GIGMA</name>
<proteinExistence type="predicted"/>
<gene>
    <name evidence="1" type="ORF">GMARGA_LOCUS1699</name>
</gene>
<reference evidence="1 2" key="1">
    <citation type="submission" date="2021-06" db="EMBL/GenBank/DDBJ databases">
        <authorList>
            <person name="Kallberg Y."/>
            <person name="Tangrot J."/>
            <person name="Rosling A."/>
        </authorList>
    </citation>
    <scope>NUCLEOTIDE SEQUENCE [LARGE SCALE GENOMIC DNA]</scope>
    <source>
        <strain evidence="1 2">120-4 pot B 10/14</strain>
    </source>
</reference>
<sequence>MNLYSIVQKFEVVSYVVQHRRNVVAIDNTDKSDNDSYLSNDYYIDDS</sequence>
<organism evidence="1 2">
    <name type="scientific">Gigaspora margarita</name>
    <dbReference type="NCBI Taxonomy" id="4874"/>
    <lineage>
        <taxon>Eukaryota</taxon>
        <taxon>Fungi</taxon>
        <taxon>Fungi incertae sedis</taxon>
        <taxon>Mucoromycota</taxon>
        <taxon>Glomeromycotina</taxon>
        <taxon>Glomeromycetes</taxon>
        <taxon>Diversisporales</taxon>
        <taxon>Gigasporaceae</taxon>
        <taxon>Gigaspora</taxon>
    </lineage>
</organism>
<protein>
    <submittedName>
        <fullName evidence="1">33453_t:CDS:1</fullName>
    </submittedName>
</protein>
<comment type="caution">
    <text evidence="1">The sequence shown here is derived from an EMBL/GenBank/DDBJ whole genome shotgun (WGS) entry which is preliminary data.</text>
</comment>
<accession>A0ABM8W029</accession>
<keyword evidence="2" id="KW-1185">Reference proteome</keyword>
<dbReference type="Proteomes" id="UP000789901">
    <property type="component" value="Unassembled WGS sequence"/>
</dbReference>
<evidence type="ECO:0000313" key="1">
    <source>
        <dbReference type="EMBL" id="CAG8490594.1"/>
    </source>
</evidence>
<dbReference type="EMBL" id="CAJVQB010000462">
    <property type="protein sequence ID" value="CAG8490594.1"/>
    <property type="molecule type" value="Genomic_DNA"/>
</dbReference>
<evidence type="ECO:0000313" key="2">
    <source>
        <dbReference type="Proteomes" id="UP000789901"/>
    </source>
</evidence>